<dbReference type="Gene3D" id="2.60.120.10">
    <property type="entry name" value="Jelly Rolls"/>
    <property type="match status" value="1"/>
</dbReference>
<proteinExistence type="predicted"/>
<dbReference type="Gene3D" id="1.10.260.40">
    <property type="entry name" value="lambda repressor-like DNA-binding domains"/>
    <property type="match status" value="1"/>
</dbReference>
<dbReference type="InterPro" id="IPR014710">
    <property type="entry name" value="RmlC-like_jellyroll"/>
</dbReference>
<accession>A0ABW0JA79</accession>
<feature type="domain" description="HTH cro/C1-type" evidence="2">
    <location>
        <begin position="11"/>
        <end position="65"/>
    </location>
</feature>
<keyword evidence="4" id="KW-1185">Reference proteome</keyword>
<evidence type="ECO:0000256" key="1">
    <source>
        <dbReference type="ARBA" id="ARBA00023125"/>
    </source>
</evidence>
<gene>
    <name evidence="3" type="ORF">ACFPTO_14575</name>
</gene>
<evidence type="ECO:0000313" key="3">
    <source>
        <dbReference type="EMBL" id="MFC5430017.1"/>
    </source>
</evidence>
<dbReference type="SUPFAM" id="SSF47413">
    <property type="entry name" value="lambda repressor-like DNA-binding domains"/>
    <property type="match status" value="1"/>
</dbReference>
<dbReference type="InterPro" id="IPR050807">
    <property type="entry name" value="TransReg_Diox_bact_type"/>
</dbReference>
<evidence type="ECO:0000313" key="4">
    <source>
        <dbReference type="Proteomes" id="UP001596103"/>
    </source>
</evidence>
<protein>
    <submittedName>
        <fullName evidence="3">Helix-turn-helix domain-containing protein</fullName>
    </submittedName>
</protein>
<dbReference type="InterPro" id="IPR010982">
    <property type="entry name" value="Lambda_DNA-bd_dom_sf"/>
</dbReference>
<dbReference type="InterPro" id="IPR011051">
    <property type="entry name" value="RmlC_Cupin_sf"/>
</dbReference>
<dbReference type="InterPro" id="IPR001387">
    <property type="entry name" value="Cro/C1-type_HTH"/>
</dbReference>
<dbReference type="Proteomes" id="UP001596103">
    <property type="component" value="Unassembled WGS sequence"/>
</dbReference>
<dbReference type="Pfam" id="PF01381">
    <property type="entry name" value="HTH_3"/>
    <property type="match status" value="1"/>
</dbReference>
<dbReference type="EMBL" id="JBHSMP010000016">
    <property type="protein sequence ID" value="MFC5430017.1"/>
    <property type="molecule type" value="Genomic_DNA"/>
</dbReference>
<dbReference type="SUPFAM" id="SSF51182">
    <property type="entry name" value="RmlC-like cupins"/>
    <property type="match status" value="1"/>
</dbReference>
<dbReference type="PANTHER" id="PTHR46797">
    <property type="entry name" value="HTH-TYPE TRANSCRIPTIONAL REGULATOR"/>
    <property type="match status" value="1"/>
</dbReference>
<dbReference type="CDD" id="cd00093">
    <property type="entry name" value="HTH_XRE"/>
    <property type="match status" value="1"/>
</dbReference>
<evidence type="ECO:0000259" key="2">
    <source>
        <dbReference type="PROSITE" id="PS50943"/>
    </source>
</evidence>
<dbReference type="SMART" id="SM00530">
    <property type="entry name" value="HTH_XRE"/>
    <property type="match status" value="1"/>
</dbReference>
<reference evidence="4" key="1">
    <citation type="journal article" date="2019" name="Int. J. Syst. Evol. Microbiol.">
        <title>The Global Catalogue of Microorganisms (GCM) 10K type strain sequencing project: providing services to taxonomists for standard genome sequencing and annotation.</title>
        <authorList>
            <consortium name="The Broad Institute Genomics Platform"/>
            <consortium name="The Broad Institute Genome Sequencing Center for Infectious Disease"/>
            <person name="Wu L."/>
            <person name="Ma J."/>
        </authorList>
    </citation>
    <scope>NUCLEOTIDE SEQUENCE [LARGE SCALE GENOMIC DNA]</scope>
    <source>
        <strain evidence="4">CCUG 56042</strain>
    </source>
</reference>
<dbReference type="CDD" id="cd02209">
    <property type="entry name" value="cupin_XRE_C"/>
    <property type="match status" value="1"/>
</dbReference>
<dbReference type="PROSITE" id="PS50943">
    <property type="entry name" value="HTH_CROC1"/>
    <property type="match status" value="1"/>
</dbReference>
<dbReference type="PANTHER" id="PTHR46797:SF10">
    <property type="entry name" value="BLR1115 PROTEIN"/>
    <property type="match status" value="1"/>
</dbReference>
<sequence length="194" mass="21353">MTIDTLIARRVRDLRKARGYTLDELAESSGVSRSMISLIERQETSPTAVVLAKLADALDVTLAALFSDEPGSAAAEPLARLSQQHVWKDPASGYVRRHVSPSGFASPIELVEVTFPSGKSVAFENVMSNVVRHQQIWVLEGEMEVTLGDRTWHLQAGDCLAMVLDQPLVFRNSSRKQARYAVALTTHPINSRKA</sequence>
<comment type="caution">
    <text evidence="3">The sequence shown here is derived from an EMBL/GenBank/DDBJ whole genome shotgun (WGS) entry which is preliminary data.</text>
</comment>
<keyword evidence="1" id="KW-0238">DNA-binding</keyword>
<organism evidence="3 4">
    <name type="scientific">Paraburkholderia denitrificans</name>
    <dbReference type="NCBI Taxonomy" id="694025"/>
    <lineage>
        <taxon>Bacteria</taxon>
        <taxon>Pseudomonadati</taxon>
        <taxon>Pseudomonadota</taxon>
        <taxon>Betaproteobacteria</taxon>
        <taxon>Burkholderiales</taxon>
        <taxon>Burkholderiaceae</taxon>
        <taxon>Paraburkholderia</taxon>
    </lineage>
</organism>
<dbReference type="RefSeq" id="WP_377712073.1">
    <property type="nucleotide sequence ID" value="NZ_JBHSMP010000016.1"/>
</dbReference>
<name>A0ABW0JA79_9BURK</name>